<name>A0A6I6ISF1_9RHOB</name>
<dbReference type="KEGG" id="rom:EI983_12975"/>
<reference evidence="2" key="1">
    <citation type="submission" date="2018-12" db="EMBL/GenBank/DDBJ databases">
        <title>Complete genome sequence of Roseovarius sp. MME-070.</title>
        <authorList>
            <person name="Nam Y.-D."/>
            <person name="Kang J."/>
            <person name="Chung W.-H."/>
            <person name="Park Y.S."/>
        </authorList>
    </citation>
    <scope>NUCLEOTIDE SEQUENCE [LARGE SCALE GENOMIC DNA]</scope>
    <source>
        <strain evidence="2">MME-070</strain>
    </source>
</reference>
<dbReference type="OrthoDB" id="9773411at2"/>
<gene>
    <name evidence="1" type="ORF">EI983_12975</name>
</gene>
<dbReference type="EMBL" id="CP034348">
    <property type="protein sequence ID" value="QGX99132.1"/>
    <property type="molecule type" value="Genomic_DNA"/>
</dbReference>
<proteinExistence type="predicted"/>
<dbReference type="SUPFAM" id="SSF56935">
    <property type="entry name" value="Porins"/>
    <property type="match status" value="2"/>
</dbReference>
<dbReference type="AlphaFoldDB" id="A0A6I6ISF1"/>
<evidence type="ECO:0008006" key="3">
    <source>
        <dbReference type="Google" id="ProtNLM"/>
    </source>
</evidence>
<accession>A0A6I6ISF1</accession>
<evidence type="ECO:0000313" key="2">
    <source>
        <dbReference type="Proteomes" id="UP000428330"/>
    </source>
</evidence>
<protein>
    <recommendedName>
        <fullName evidence="3">TonB-dependent receptor</fullName>
    </recommendedName>
</protein>
<keyword evidence="2" id="KW-1185">Reference proteome</keyword>
<organism evidence="1 2">
    <name type="scientific">Roseovarius faecimaris</name>
    <dbReference type="NCBI Taxonomy" id="2494550"/>
    <lineage>
        <taxon>Bacteria</taxon>
        <taxon>Pseudomonadati</taxon>
        <taxon>Pseudomonadota</taxon>
        <taxon>Alphaproteobacteria</taxon>
        <taxon>Rhodobacterales</taxon>
        <taxon>Roseobacteraceae</taxon>
        <taxon>Roseovarius</taxon>
    </lineage>
</organism>
<evidence type="ECO:0000313" key="1">
    <source>
        <dbReference type="EMBL" id="QGX99132.1"/>
    </source>
</evidence>
<dbReference type="RefSeq" id="WP_157707812.1">
    <property type="nucleotide sequence ID" value="NZ_CP034348.1"/>
</dbReference>
<sequence>MPRGENTELEEFSGDLGEEGFSISIDAVEPGADPVVLEGNATRINETRRIDRLLSDANVQVRMDGLTIDQRLAVTTSDLRSTYTAGDTVNFRLSTNYPAYIQRAEIRISEARNPGKVIAVVPVTPNGTADWQMPDTGTTDMLYSARVYDARGRYDETRSLSLSRTSRRFADPQLDGPIVAAGETEDMTRRRTIPVHGGSVTVFSDGLAPGSSVTVMGEPVPVDQNGAFLVQRILPVGDQTVRVGVGPKVIERNVEIPKDDWFYIATVDVTIGEESGDTYEIGRVAGFAKGRTASGWNLTGAVDTREGDLDVIFSDLDAREPLNLIRSIRDEDVFLTFGDDSTFIEEAPTSGKIFLKAEKDGSHVLIGDFKVAEERLSLVRSDRTLFGAQVVYESSQNLTEEGRPRLRFTGYGASPDRLVQRDVFEATGGTGYFLKRQGLLSGTSNVYVQYVDPVSGRIVQQQTLVEGRDYRINHFQGVVILTQPLSPYAGDTLLNDNTLGKYETRLVVQYEYVPTLGNVDGTSFGGRAEAWLSDNIRIGFSAQHEETGLADNKLYGADVLLRKSDLTYMNLEVAQSEGPGFGFDTSINGGFDFITMPTVGAPGTKAMAYSFDARADLSELTDGRVSGSFSAYYDYKEAGFVSADYNVANTQTAYGVAANVDLSDRASVQLEHDHYDDSTGKERDDTRVGLTFALNPMWTTEAVVLHTDRKDPLALPGLNGSRTDAALRFTYSPNDDFSAWVFGEATLERSGTLTKRDRLGFGARARVSDKMTVEGEISDGSLGTGGYANLTYDKDEQTQYYFGYRLDPERKLEDTTFFGSDGGTWVAGATSQLNDNVTIRAENTYDVYGNRPSLASTYGVTYTPSEYWVLDGGIIYGEREDPVGGDLRREGLTFSAHYTNEDITQAGISLEYHREKNNLFPAQNRETWGASGYLRYQASEEFRLLANIDTIISESNQSSFRDGRYIEGKIGLAYRPINNDRFNALFSYTYLEDLPGTDQVNIEGDLNGPRQKSHILNADVSYDLNRQFTLGAKYGYRMADVETVRGSGVFTSNTAHLGILRLDYHVVHNWDIMVEARIQKFEEANVTETGAVIGAWRHFGNNAKIGVGYQFGDVDDDLRYIDGRKEGPFLNILAKF</sequence>
<dbReference type="Proteomes" id="UP000428330">
    <property type="component" value="Chromosome"/>
</dbReference>